<keyword evidence="2" id="KW-1185">Reference proteome</keyword>
<dbReference type="RefSeq" id="XP_008468469.1">
    <property type="nucleotide sequence ID" value="XM_008470247.3"/>
</dbReference>
<name>A0A1S3CWJ5_DIACI</name>
<accession>A0A1S3CWJ5</accession>
<proteinExistence type="predicted"/>
<dbReference type="GeneID" id="103505875"/>
<organism evidence="2 3">
    <name type="scientific">Diaphorina citri</name>
    <name type="common">Asian citrus psyllid</name>
    <dbReference type="NCBI Taxonomy" id="121845"/>
    <lineage>
        <taxon>Eukaryota</taxon>
        <taxon>Metazoa</taxon>
        <taxon>Ecdysozoa</taxon>
        <taxon>Arthropoda</taxon>
        <taxon>Hexapoda</taxon>
        <taxon>Insecta</taxon>
        <taxon>Pterygota</taxon>
        <taxon>Neoptera</taxon>
        <taxon>Paraneoptera</taxon>
        <taxon>Hemiptera</taxon>
        <taxon>Sternorrhyncha</taxon>
        <taxon>Psylloidea</taxon>
        <taxon>Psyllidae</taxon>
        <taxon>Diaphorininae</taxon>
        <taxon>Diaphorina</taxon>
    </lineage>
</organism>
<evidence type="ECO:0000256" key="1">
    <source>
        <dbReference type="SAM" id="SignalP"/>
    </source>
</evidence>
<dbReference type="AlphaFoldDB" id="A0A1S3CWJ5"/>
<gene>
    <name evidence="3" type="primary">LOC103505875</name>
</gene>
<keyword evidence="1" id="KW-0732">Signal</keyword>
<protein>
    <submittedName>
        <fullName evidence="3">Uncharacterized protein LOC103505875</fullName>
    </submittedName>
</protein>
<reference evidence="3" key="1">
    <citation type="submission" date="2025-08" db="UniProtKB">
        <authorList>
            <consortium name="RefSeq"/>
        </authorList>
    </citation>
    <scope>IDENTIFICATION</scope>
</reference>
<dbReference type="Proteomes" id="UP000079169">
    <property type="component" value="Unplaced"/>
</dbReference>
<feature type="signal peptide" evidence="1">
    <location>
        <begin position="1"/>
        <end position="24"/>
    </location>
</feature>
<dbReference type="PaxDb" id="121845-A0A1S3CWJ5"/>
<feature type="chain" id="PRO_5010248066" evidence="1">
    <location>
        <begin position="25"/>
        <end position="142"/>
    </location>
</feature>
<sequence length="142" mass="16518">MNSVLFLFPVLFTTFCFLISCASTENQQGYDSKNPPWNELFEPFEPEKSKLTTPPALYKRIFKSAWNKIFRRPEKSTKDRYHCLKRKASTIHVVVKYFHYTFTMRKPTGLKIKHLFTKLPFVAKLFEGKSSTVSSSPVNVIA</sequence>
<dbReference type="KEGG" id="dci:103505875"/>
<evidence type="ECO:0000313" key="2">
    <source>
        <dbReference type="Proteomes" id="UP000079169"/>
    </source>
</evidence>
<evidence type="ECO:0000313" key="3">
    <source>
        <dbReference type="RefSeq" id="XP_008468469.1"/>
    </source>
</evidence>